<protein>
    <submittedName>
        <fullName evidence="3">2-C-methyl-D-erythritol 4-phosphate cytidylyltransferase</fullName>
        <ecNumber evidence="3">2.7.7.60</ecNumber>
    </submittedName>
</protein>
<evidence type="ECO:0000256" key="2">
    <source>
        <dbReference type="ARBA" id="ARBA00022695"/>
    </source>
</evidence>
<dbReference type="SUPFAM" id="SSF53448">
    <property type="entry name" value="Nucleotide-diphospho-sugar transferases"/>
    <property type="match status" value="1"/>
</dbReference>
<gene>
    <name evidence="3" type="primary">ispD</name>
    <name evidence="3" type="ORF">HF295_06335</name>
</gene>
<keyword evidence="4" id="KW-1185">Reference proteome</keyword>
<dbReference type="Proteomes" id="UP000512167">
    <property type="component" value="Chromosome"/>
</dbReference>
<keyword evidence="2 3" id="KW-0548">Nucleotidyltransferase</keyword>
<dbReference type="GO" id="GO:0050518">
    <property type="term" value="F:2-C-methyl-D-erythritol 4-phosphate cytidylyltransferase activity"/>
    <property type="evidence" value="ECO:0007669"/>
    <property type="project" value="UniProtKB-EC"/>
</dbReference>
<dbReference type="InterPro" id="IPR001228">
    <property type="entry name" value="IspD"/>
</dbReference>
<dbReference type="GO" id="GO:0008299">
    <property type="term" value="P:isoprenoid biosynthetic process"/>
    <property type="evidence" value="ECO:0007669"/>
    <property type="project" value="InterPro"/>
</dbReference>
<name>A0A7L6N5G3_9MOLU</name>
<dbReference type="InterPro" id="IPR029044">
    <property type="entry name" value="Nucleotide-diphossugar_trans"/>
</dbReference>
<dbReference type="NCBIfam" id="TIGR00453">
    <property type="entry name" value="ispD"/>
    <property type="match status" value="1"/>
</dbReference>
<dbReference type="InterPro" id="IPR034683">
    <property type="entry name" value="IspD/TarI"/>
</dbReference>
<evidence type="ECO:0000313" key="4">
    <source>
        <dbReference type="Proteomes" id="UP000512167"/>
    </source>
</evidence>
<sequence length="217" mass="24763">MYSVIILGGGSGERMGLGYNKVLYKIKGLTVIEHAAKNFIHDEDFKEVLVVINRDDYDQVKLLFNHPKVRVIKGGNTRQESVYIGLNDLEDTSYVFIHDGARPNISAESIAKIKEKVREGSITLFTKANESLVYHSGNQIDEYINRDIIAMIKTPQAFLYSDIKEAYELAKKNHHEYKDDASVMIKEMGQKVFLLEGEESNIKLTTQFDIKIMEELL</sequence>
<dbReference type="FunFam" id="3.90.550.10:FF:000003">
    <property type="entry name" value="2-C-methyl-D-erythritol 4-phosphate cytidylyltransferase"/>
    <property type="match status" value="1"/>
</dbReference>
<dbReference type="EC" id="2.7.7.60" evidence="3"/>
<organism evidence="3 4">
    <name type="scientific">Hujiaoplasma nucleasis</name>
    <dbReference type="NCBI Taxonomy" id="2725268"/>
    <lineage>
        <taxon>Bacteria</taxon>
        <taxon>Bacillati</taxon>
        <taxon>Mycoplasmatota</taxon>
        <taxon>Mollicutes</taxon>
        <taxon>Candidatus Izemoplasmatales</taxon>
        <taxon>Hujiaoplasmataceae</taxon>
        <taxon>Hujiaoplasma</taxon>
    </lineage>
</organism>
<evidence type="ECO:0000256" key="1">
    <source>
        <dbReference type="ARBA" id="ARBA00022679"/>
    </source>
</evidence>
<evidence type="ECO:0000313" key="3">
    <source>
        <dbReference type="EMBL" id="QLY40488.1"/>
    </source>
</evidence>
<dbReference type="InterPro" id="IPR050088">
    <property type="entry name" value="IspD/TarI_cytidylyltransf_bact"/>
</dbReference>
<dbReference type="PANTHER" id="PTHR32125">
    <property type="entry name" value="2-C-METHYL-D-ERYTHRITOL 4-PHOSPHATE CYTIDYLYLTRANSFERASE, CHLOROPLASTIC"/>
    <property type="match status" value="1"/>
</dbReference>
<dbReference type="AlphaFoldDB" id="A0A7L6N5G3"/>
<dbReference type="CDD" id="cd02516">
    <property type="entry name" value="CDP-ME_synthetase"/>
    <property type="match status" value="1"/>
</dbReference>
<dbReference type="KEGG" id="tbk:HF295_06335"/>
<dbReference type="Gene3D" id="3.90.550.10">
    <property type="entry name" value="Spore Coat Polysaccharide Biosynthesis Protein SpsA, Chain A"/>
    <property type="match status" value="1"/>
</dbReference>
<keyword evidence="1 3" id="KW-0808">Transferase</keyword>
<reference evidence="3 4" key="1">
    <citation type="submission" date="2020-04" db="EMBL/GenBank/DDBJ databases">
        <authorList>
            <person name="Zheng R.K."/>
            <person name="Sun C.M."/>
        </authorList>
    </citation>
    <scope>NUCLEOTIDE SEQUENCE [LARGE SCALE GENOMIC DNA]</scope>
    <source>
        <strain evidence="4">zrk29</strain>
    </source>
</reference>
<dbReference type="PANTHER" id="PTHR32125:SF4">
    <property type="entry name" value="2-C-METHYL-D-ERYTHRITOL 4-PHOSPHATE CYTIDYLYLTRANSFERASE, CHLOROPLASTIC"/>
    <property type="match status" value="1"/>
</dbReference>
<proteinExistence type="predicted"/>
<dbReference type="EMBL" id="CP051151">
    <property type="protein sequence ID" value="QLY40488.1"/>
    <property type="molecule type" value="Genomic_DNA"/>
</dbReference>
<accession>A0A7L6N5G3</accession>
<dbReference type="RefSeq" id="WP_312031326.1">
    <property type="nucleotide sequence ID" value="NZ_CP051151.1"/>
</dbReference>
<dbReference type="Pfam" id="PF01128">
    <property type="entry name" value="IspD"/>
    <property type="match status" value="1"/>
</dbReference>